<dbReference type="EMBL" id="GGFJ01013242">
    <property type="protein sequence ID" value="MBW62383.1"/>
    <property type="molecule type" value="Transcribed_RNA"/>
</dbReference>
<name>A0A2M4CAN0_9DIPT</name>
<evidence type="ECO:0000313" key="2">
    <source>
        <dbReference type="EMBL" id="MBW62383.1"/>
    </source>
</evidence>
<organism evidence="2">
    <name type="scientific">Anopheles marajoara</name>
    <dbReference type="NCBI Taxonomy" id="58244"/>
    <lineage>
        <taxon>Eukaryota</taxon>
        <taxon>Metazoa</taxon>
        <taxon>Ecdysozoa</taxon>
        <taxon>Arthropoda</taxon>
        <taxon>Hexapoda</taxon>
        <taxon>Insecta</taxon>
        <taxon>Pterygota</taxon>
        <taxon>Neoptera</taxon>
        <taxon>Endopterygota</taxon>
        <taxon>Diptera</taxon>
        <taxon>Nematocera</taxon>
        <taxon>Culicoidea</taxon>
        <taxon>Culicidae</taxon>
        <taxon>Anophelinae</taxon>
        <taxon>Anopheles</taxon>
    </lineage>
</organism>
<proteinExistence type="predicted"/>
<feature type="signal peptide" evidence="1">
    <location>
        <begin position="1"/>
        <end position="35"/>
    </location>
</feature>
<accession>A0A2M4CAN0</accession>
<keyword evidence="1" id="KW-0732">Signal</keyword>
<sequence>MRKWVAKYTAWRSWRRASANRIWLVLALQIEETVAEHPLMGRVAKIVRCKLVQVAMAARALLAVAEVVDLLVVDRAFSLRLVSWS</sequence>
<dbReference type="AlphaFoldDB" id="A0A2M4CAN0"/>
<evidence type="ECO:0000256" key="1">
    <source>
        <dbReference type="SAM" id="SignalP"/>
    </source>
</evidence>
<feature type="chain" id="PRO_5014895469" evidence="1">
    <location>
        <begin position="36"/>
        <end position="85"/>
    </location>
</feature>
<protein>
    <submittedName>
        <fullName evidence="2">Putative secreted protein</fullName>
    </submittedName>
</protein>
<reference evidence="2" key="1">
    <citation type="submission" date="2018-01" db="EMBL/GenBank/DDBJ databases">
        <title>An insight into the sialome of Amazonian anophelines.</title>
        <authorList>
            <person name="Ribeiro J.M."/>
            <person name="Scarpassa V."/>
            <person name="Calvo E."/>
        </authorList>
    </citation>
    <scope>NUCLEOTIDE SEQUENCE</scope>
    <source>
        <tissue evidence="2">Salivary glands</tissue>
    </source>
</reference>